<dbReference type="GO" id="GO:0007039">
    <property type="term" value="P:protein catabolic process in the vacuole"/>
    <property type="evidence" value="ECO:0007669"/>
    <property type="project" value="TreeGrafter"/>
</dbReference>
<dbReference type="PANTHER" id="PTHR28051">
    <property type="entry name" value="PROTEIN MTL1-RELATED"/>
    <property type="match status" value="1"/>
</dbReference>
<name>A0A2U3DPD1_PURLI</name>
<gene>
    <name evidence="3" type="ORF">PCL_12661</name>
</gene>
<sequence>MNGDESERHNTGVGGPNRINGDGMRYAGGVGAIESMRATRRLSYSLEVKEGKSSSMVRNLNASQYISFTESGSYGTPPPLHTGQADPDFPSTQASSLVKASECDKALYMGDSCLDRCSLPIGSLATSSPPSGAQHDNSGPHQRQKASDSGFDLVADMDNCGQITGPNGPAYLRYAADDSAAASKPTRQVDYLSDDWREEDIRLSWRYIISKRHELPNSNRLENASWRAWARARNDLRRVSPDTLNWLKVCDVTCLYGPLGTGSNRVIPAQSELSSSNLPGVDSSVNLGKHPILKKQNVSKLMSQSTTLPYPVPKHIRFDERVQQCISVDTKSNNARELDKDRWTDSSDSDDCIMMGRVRPERRHPLTKRAPGIVPQPSSKTIATLPSTTLKCRVDEPDPGVATIHSMGAFGCPTTLSSQRPCRCLGQHHSCRLSDKQDSSGEDAGARGPEWRSRLQKRVHRSASTGTPQDETSRTHGTSRGTLKPGVAGNRSNGGNIAAGLTSAVTAACEITHNIWNAVWRK</sequence>
<dbReference type="InterPro" id="IPR013860">
    <property type="entry name" value="AreA_GATA"/>
</dbReference>
<evidence type="ECO:0000313" key="4">
    <source>
        <dbReference type="Proteomes" id="UP000245956"/>
    </source>
</evidence>
<feature type="compositionally biased region" description="Basic and acidic residues" evidence="1">
    <location>
        <begin position="1"/>
        <end position="10"/>
    </location>
</feature>
<feature type="compositionally biased region" description="Polar residues" evidence="1">
    <location>
        <begin position="125"/>
        <end position="141"/>
    </location>
</feature>
<dbReference type="GO" id="GO:0042149">
    <property type="term" value="P:cellular response to glucose starvation"/>
    <property type="evidence" value="ECO:0007669"/>
    <property type="project" value="TreeGrafter"/>
</dbReference>
<protein>
    <recommendedName>
        <fullName evidence="2">Nitrogen regulatory protein areA GATA-like domain-containing protein</fullName>
    </recommendedName>
</protein>
<feature type="domain" description="Nitrogen regulatory protein areA GATA-like" evidence="2">
    <location>
        <begin position="204"/>
        <end position="231"/>
    </location>
</feature>
<comment type="caution">
    <text evidence="3">The sequence shown here is derived from an EMBL/GenBank/DDBJ whole genome shotgun (WGS) entry which is preliminary data.</text>
</comment>
<dbReference type="GO" id="GO:0005773">
    <property type="term" value="C:vacuole"/>
    <property type="evidence" value="ECO:0007669"/>
    <property type="project" value="GOC"/>
</dbReference>
<feature type="region of interest" description="Disordered" evidence="1">
    <location>
        <begin position="1"/>
        <end position="23"/>
    </location>
</feature>
<reference evidence="3 4" key="1">
    <citation type="journal article" date="2016" name="Front. Microbiol.">
        <title>Genome and transcriptome sequences reveal the specific parasitism of the nematophagous Purpureocillium lilacinum 36-1.</title>
        <authorList>
            <person name="Xie J."/>
            <person name="Li S."/>
            <person name="Mo C."/>
            <person name="Xiao X."/>
            <person name="Peng D."/>
            <person name="Wang G."/>
            <person name="Xiao Y."/>
        </authorList>
    </citation>
    <scope>NUCLEOTIDE SEQUENCE [LARGE SCALE GENOMIC DNA]</scope>
    <source>
        <strain evidence="3 4">36-1</strain>
    </source>
</reference>
<feature type="region of interest" description="Disordered" evidence="1">
    <location>
        <begin position="432"/>
        <end position="494"/>
    </location>
</feature>
<dbReference type="InterPro" id="IPR052292">
    <property type="entry name" value="Glucose_repression_reg"/>
</dbReference>
<evidence type="ECO:0000313" key="3">
    <source>
        <dbReference type="EMBL" id="PWI64108.1"/>
    </source>
</evidence>
<evidence type="ECO:0000259" key="2">
    <source>
        <dbReference type="Pfam" id="PF08550"/>
    </source>
</evidence>
<feature type="region of interest" description="Disordered" evidence="1">
    <location>
        <begin position="73"/>
        <end position="92"/>
    </location>
</feature>
<feature type="region of interest" description="Disordered" evidence="1">
    <location>
        <begin position="125"/>
        <end position="148"/>
    </location>
</feature>
<evidence type="ECO:0000256" key="1">
    <source>
        <dbReference type="SAM" id="MobiDB-lite"/>
    </source>
</evidence>
<dbReference type="PANTHER" id="PTHR28051:SF1">
    <property type="entry name" value="PROTEIN MTL1-RELATED"/>
    <property type="match status" value="1"/>
</dbReference>
<accession>A0A2U3DPD1</accession>
<dbReference type="Pfam" id="PF08550">
    <property type="entry name" value="GATA_AreA"/>
    <property type="match status" value="1"/>
</dbReference>
<dbReference type="AlphaFoldDB" id="A0A2U3DPD1"/>
<proteinExistence type="predicted"/>
<dbReference type="EMBL" id="LCWV01000093">
    <property type="protein sequence ID" value="PWI64108.1"/>
    <property type="molecule type" value="Genomic_DNA"/>
</dbReference>
<dbReference type="Proteomes" id="UP000245956">
    <property type="component" value="Unassembled WGS sequence"/>
</dbReference>
<organism evidence="3 4">
    <name type="scientific">Purpureocillium lilacinum</name>
    <name type="common">Paecilomyces lilacinus</name>
    <dbReference type="NCBI Taxonomy" id="33203"/>
    <lineage>
        <taxon>Eukaryota</taxon>
        <taxon>Fungi</taxon>
        <taxon>Dikarya</taxon>
        <taxon>Ascomycota</taxon>
        <taxon>Pezizomycotina</taxon>
        <taxon>Sordariomycetes</taxon>
        <taxon>Hypocreomycetidae</taxon>
        <taxon>Hypocreales</taxon>
        <taxon>Ophiocordycipitaceae</taxon>
        <taxon>Purpureocillium</taxon>
    </lineage>
</organism>
<feature type="compositionally biased region" description="Polar residues" evidence="1">
    <location>
        <begin position="462"/>
        <end position="481"/>
    </location>
</feature>